<dbReference type="PANTHER" id="PTHR19960:SF11">
    <property type="entry name" value="TEKTIN"/>
    <property type="match status" value="1"/>
</dbReference>
<dbReference type="GeneTree" id="ENSGT00950000182894"/>
<reference evidence="5" key="1">
    <citation type="submission" date="2025-08" db="UniProtKB">
        <authorList>
            <consortium name="Ensembl"/>
        </authorList>
    </citation>
    <scope>IDENTIFICATION</scope>
</reference>
<dbReference type="Ensembl" id="ENSEBUT00000010451.1">
    <property type="protein sequence ID" value="ENSEBUP00000009918.1"/>
    <property type="gene ID" value="ENSEBUG00000006360.1"/>
</dbReference>
<evidence type="ECO:0000256" key="3">
    <source>
        <dbReference type="RuleBase" id="RU367040"/>
    </source>
</evidence>
<keyword evidence="6" id="KW-1185">Reference proteome</keyword>
<dbReference type="GO" id="GO:0036126">
    <property type="term" value="C:sperm flagellum"/>
    <property type="evidence" value="ECO:0007669"/>
    <property type="project" value="TreeGrafter"/>
</dbReference>
<evidence type="ECO:0000313" key="5">
    <source>
        <dbReference type="Ensembl" id="ENSEBUP00000009918.1"/>
    </source>
</evidence>
<dbReference type="GO" id="GO:0060294">
    <property type="term" value="P:cilium movement involved in cell motility"/>
    <property type="evidence" value="ECO:0007669"/>
    <property type="project" value="UniProtKB-UniRule"/>
</dbReference>
<dbReference type="GO" id="GO:0060271">
    <property type="term" value="P:cilium assembly"/>
    <property type="evidence" value="ECO:0007669"/>
    <property type="project" value="UniProtKB-UniRule"/>
</dbReference>
<name>A0A8C4WT53_EPTBU</name>
<accession>A0A8C4WT53</accession>
<evidence type="ECO:0000256" key="1">
    <source>
        <dbReference type="ARBA" id="ARBA00007209"/>
    </source>
</evidence>
<dbReference type="GO" id="GO:0015630">
    <property type="term" value="C:microtubule cytoskeleton"/>
    <property type="evidence" value="ECO:0007669"/>
    <property type="project" value="UniProtKB-UniRule"/>
</dbReference>
<comment type="similarity">
    <text evidence="1 3">Belongs to the tektin family.</text>
</comment>
<comment type="subcellular location">
    <subcellularLocation>
        <location evidence="3">Cytoplasm</location>
        <location evidence="3">Cytoskeleton</location>
        <location evidence="3">Cilium axoneme</location>
    </subcellularLocation>
</comment>
<keyword evidence="3" id="KW-0282">Flagellum</keyword>
<keyword evidence="2" id="KW-0963">Cytoplasm</keyword>
<dbReference type="InterPro" id="IPR048256">
    <property type="entry name" value="Tektin-like"/>
</dbReference>
<dbReference type="PRINTS" id="PR00511">
    <property type="entry name" value="TEKTIN"/>
</dbReference>
<evidence type="ECO:0000313" key="6">
    <source>
        <dbReference type="Proteomes" id="UP000694388"/>
    </source>
</evidence>
<reference evidence="5" key="2">
    <citation type="submission" date="2025-09" db="UniProtKB">
        <authorList>
            <consortium name="Ensembl"/>
        </authorList>
    </citation>
    <scope>IDENTIFICATION</scope>
</reference>
<keyword evidence="3" id="KW-0969">Cilium</keyword>
<proteinExistence type="inferred from homology"/>
<evidence type="ECO:0000256" key="2">
    <source>
        <dbReference type="ARBA" id="ARBA00022490"/>
    </source>
</evidence>
<sequence length="456" mass="54161">MDSSFPPDSAPAYIRKYMLSRPTKVNELPWLPSDTWDTWDTCFEPRPNAVSPLRFPSLTQFTPDDWRRRNEHLHTRCQNSLHTSERQRFETLKYLQATDQQTYQTQCSTNHSLAERVKDISFWRNKLRSETDDMFAETTALNSMKKRLERSLVELQRPLRVVQQCLYHRERRLDNDLVNDEVEKQLLQEEELVRCYQLKMKEQIEKCNAQLAENRLVLRNLGKDLDNKWEAQYIDEKCYKLQMMGNLSCFPNDTLSNNITMTPESWAKSTEQNITRSQSERAASLQQRRAAEELLKFTPEDLWRKFITVNATFKARIRDVMEARDKLQVNMSQTQQEIFHTEMLIEKIRAALWAKRSPLQVAQFRLRDRTHRPRPELCHDNSQIKLMNEVQEIQGTVHRLEYDLKRTEETLAQLVRTKTSLERDLMVKANSLFIDRERCMGLRRSYPSCQALEGHP</sequence>
<dbReference type="AlphaFoldDB" id="A0A8C4WT53"/>
<keyword evidence="3" id="KW-0966">Cell projection</keyword>
<dbReference type="GO" id="GO:0005930">
    <property type="term" value="C:axoneme"/>
    <property type="evidence" value="ECO:0007669"/>
    <property type="project" value="UniProtKB-SubCell"/>
</dbReference>
<organism evidence="5 6">
    <name type="scientific">Eptatretus burgeri</name>
    <name type="common">Inshore hagfish</name>
    <dbReference type="NCBI Taxonomy" id="7764"/>
    <lineage>
        <taxon>Eukaryota</taxon>
        <taxon>Metazoa</taxon>
        <taxon>Chordata</taxon>
        <taxon>Craniata</taxon>
        <taxon>Vertebrata</taxon>
        <taxon>Cyclostomata</taxon>
        <taxon>Myxini</taxon>
        <taxon>Myxiniformes</taxon>
        <taxon>Myxinidae</taxon>
        <taxon>Eptatretinae</taxon>
        <taxon>Eptatretus</taxon>
    </lineage>
</organism>
<keyword evidence="4" id="KW-0175">Coiled coil</keyword>
<dbReference type="Proteomes" id="UP000694388">
    <property type="component" value="Unplaced"/>
</dbReference>
<dbReference type="GO" id="GO:0005634">
    <property type="term" value="C:nucleus"/>
    <property type="evidence" value="ECO:0007669"/>
    <property type="project" value="TreeGrafter"/>
</dbReference>
<dbReference type="PANTHER" id="PTHR19960">
    <property type="entry name" value="TEKTIN"/>
    <property type="match status" value="1"/>
</dbReference>
<feature type="coiled-coil region" evidence="4">
    <location>
        <begin position="390"/>
        <end position="424"/>
    </location>
</feature>
<evidence type="ECO:0000256" key="4">
    <source>
        <dbReference type="SAM" id="Coils"/>
    </source>
</evidence>
<dbReference type="Pfam" id="PF03148">
    <property type="entry name" value="Tektin"/>
    <property type="match status" value="1"/>
</dbReference>
<protein>
    <recommendedName>
        <fullName evidence="3">Tektin</fullName>
    </recommendedName>
</protein>
<dbReference type="InterPro" id="IPR000435">
    <property type="entry name" value="Tektins"/>
</dbReference>